<evidence type="ECO:0000313" key="2">
    <source>
        <dbReference type="Proteomes" id="UP000585474"/>
    </source>
</evidence>
<name>A0A7J0FG70_9ERIC</name>
<dbReference type="PANTHER" id="PTHR31579">
    <property type="entry name" value="OS03G0796600 PROTEIN"/>
    <property type="match status" value="1"/>
</dbReference>
<dbReference type="Pfam" id="PF04720">
    <property type="entry name" value="PDDEXK_6"/>
    <property type="match status" value="1"/>
</dbReference>
<protein>
    <submittedName>
        <fullName evidence="1">Phosphoenolpyruvate carboxylase, putative</fullName>
    </submittedName>
</protein>
<comment type="caution">
    <text evidence="1">The sequence shown here is derived from an EMBL/GenBank/DDBJ whole genome shotgun (WGS) entry which is preliminary data.</text>
</comment>
<dbReference type="PANTHER" id="PTHR31579:SF42">
    <property type="entry name" value="DUF506 FAMILY PROTEIN (DUF506)"/>
    <property type="match status" value="1"/>
</dbReference>
<reference evidence="1 2" key="1">
    <citation type="submission" date="2019-07" db="EMBL/GenBank/DDBJ databases">
        <title>De Novo Assembly of kiwifruit Actinidia rufa.</title>
        <authorList>
            <person name="Sugita-Konishi S."/>
            <person name="Sato K."/>
            <person name="Mori E."/>
            <person name="Abe Y."/>
            <person name="Kisaki G."/>
            <person name="Hamano K."/>
            <person name="Suezawa K."/>
            <person name="Otani M."/>
            <person name="Fukuda T."/>
            <person name="Manabe T."/>
            <person name="Gomi K."/>
            <person name="Tabuchi M."/>
            <person name="Akimitsu K."/>
            <person name="Kataoka I."/>
        </authorList>
    </citation>
    <scope>NUCLEOTIDE SEQUENCE [LARGE SCALE GENOMIC DNA]</scope>
    <source>
        <strain evidence="2">cv. Fuchu</strain>
    </source>
</reference>
<dbReference type="NCBIfam" id="TIGR01615">
    <property type="entry name" value="A_thal_3542"/>
    <property type="match status" value="1"/>
</dbReference>
<gene>
    <name evidence="1" type="ORF">Acr_12g0001340</name>
</gene>
<dbReference type="AlphaFoldDB" id="A0A7J0FG70"/>
<dbReference type="OrthoDB" id="548115at2759"/>
<accession>A0A7J0FG70</accession>
<dbReference type="EMBL" id="BJWL01000012">
    <property type="protein sequence ID" value="GFY97593.1"/>
    <property type="molecule type" value="Genomic_DNA"/>
</dbReference>
<keyword evidence="1" id="KW-0670">Pyruvate</keyword>
<organism evidence="1 2">
    <name type="scientific">Actinidia rufa</name>
    <dbReference type="NCBI Taxonomy" id="165716"/>
    <lineage>
        <taxon>Eukaryota</taxon>
        <taxon>Viridiplantae</taxon>
        <taxon>Streptophyta</taxon>
        <taxon>Embryophyta</taxon>
        <taxon>Tracheophyta</taxon>
        <taxon>Spermatophyta</taxon>
        <taxon>Magnoliopsida</taxon>
        <taxon>eudicotyledons</taxon>
        <taxon>Gunneridae</taxon>
        <taxon>Pentapetalae</taxon>
        <taxon>asterids</taxon>
        <taxon>Ericales</taxon>
        <taxon>Actinidiaceae</taxon>
        <taxon>Actinidia</taxon>
    </lineage>
</organism>
<keyword evidence="2" id="KW-1185">Reference proteome</keyword>
<sequence>MRERNRNWARNRNHMGWDNFFEAAARDWDWTGLVRAAQYQSRLDFTDRGWTGLYEAAQGCAGDWAARDWGWTARAEAGWAAQEAGLVAVAVWLSRGCIEAAQEAGSVAVWLRRGCAGGWVGGCLVAQGLRRRLVAVWWLRRWLSKAAQEAEAAFEEVARTRLCESSGSEHSAAEEEKEKSEDLSELVDSFLERESGGRKQLLSLIGGEDEGGERRRIWAEVESAWRSLGSGSTEEEFKRRVMSWLRHKGFDAGLCKSRWEKTAQSPAGDHQYIDVISTGTRYIVEISPAAQFTIARPTDHYASLLEDFPRILVLREDMLKAVLRLICAAMRESLKERGMHVPPWRRNAYLQAKWLGPYKRTANVVPATTKVGWAGRSLVGFETVQVSSNGCCRGELVRKEGFGADVVGNLNGMHL</sequence>
<dbReference type="InterPro" id="IPR006502">
    <property type="entry name" value="PDDEXK-like"/>
</dbReference>
<proteinExistence type="predicted"/>
<dbReference type="Proteomes" id="UP000585474">
    <property type="component" value="Unassembled WGS sequence"/>
</dbReference>
<evidence type="ECO:0000313" key="1">
    <source>
        <dbReference type="EMBL" id="GFY97593.1"/>
    </source>
</evidence>